<dbReference type="AlphaFoldDB" id="A0A7T3V5V8"/>
<accession>A0A7T3V5V8</accession>
<protein>
    <recommendedName>
        <fullName evidence="4">Helix-turn-helix domain-containing protein</fullName>
    </recommendedName>
</protein>
<evidence type="ECO:0000313" key="2">
    <source>
        <dbReference type="EMBL" id="QQA01345.1"/>
    </source>
</evidence>
<dbReference type="KEGG" id="tper:IWA51_01625"/>
<evidence type="ECO:0008006" key="4">
    <source>
        <dbReference type="Google" id="ProtNLM"/>
    </source>
</evidence>
<evidence type="ECO:0000313" key="3">
    <source>
        <dbReference type="Proteomes" id="UP000595224"/>
    </source>
</evidence>
<dbReference type="EMBL" id="CP064936">
    <property type="protein sequence ID" value="QQA01345.1"/>
    <property type="molecule type" value="Genomic_DNA"/>
</dbReference>
<organism evidence="2 3">
    <name type="scientific">Treponema peruense</name>
    <dbReference type="NCBI Taxonomy" id="2787628"/>
    <lineage>
        <taxon>Bacteria</taxon>
        <taxon>Pseudomonadati</taxon>
        <taxon>Spirochaetota</taxon>
        <taxon>Spirochaetia</taxon>
        <taxon>Spirochaetales</taxon>
        <taxon>Treponemataceae</taxon>
        <taxon>Treponema</taxon>
    </lineage>
</organism>
<dbReference type="KEGG" id="tper:IWA51_07115"/>
<evidence type="ECO:0000313" key="1">
    <source>
        <dbReference type="EMBL" id="QQA00050.1"/>
    </source>
</evidence>
<proteinExistence type="predicted"/>
<gene>
    <name evidence="2" type="ORF">IWA51_01625</name>
    <name evidence="1" type="ORF">IWA51_07115</name>
</gene>
<dbReference type="RefSeq" id="WP_198441925.1">
    <property type="nucleotide sequence ID" value="NZ_CBCSHE010000029.1"/>
</dbReference>
<dbReference type="EMBL" id="CP064936">
    <property type="protein sequence ID" value="QQA00050.1"/>
    <property type="molecule type" value="Genomic_DNA"/>
</dbReference>
<sequence length="267" mass="30821">MNKYILLQEAANELGVPKNNLYYYCKNRGFKMVAQKKIMGKAYSSISLEDFEKLKAIYKRSPDSIGINDAAAQLGIDRGALYQRINRAGIKCELFGRVKYIKRSDFEKMQADAAGDFDALPVSTAIERLGLPCSTFYNYADKLKIKTFRKNRRGWINNSDFAKLKDWLKNKLVASSEKEHQGNSSSEKKEIKVRPRMEFYKVDEFRDGHWWVFRCGFSQQEAETLAAELSAPGALFRASPHIIRRYNKKIVNGTGRSKLKKDFRIWI</sequence>
<keyword evidence="3" id="KW-1185">Reference proteome</keyword>
<name>A0A7T3V5V8_9SPIR</name>
<reference evidence="2 3" key="1">
    <citation type="submission" date="2020-11" db="EMBL/GenBank/DDBJ databases">
        <title>Treponema Peruensis nv. sp., first commensal Treponema isolated from human feces.</title>
        <authorList>
            <person name="Belkhou C."/>
            <person name="Raes J."/>
        </authorList>
    </citation>
    <scope>NUCLEOTIDE SEQUENCE [LARGE SCALE GENOMIC DNA]</scope>
    <source>
        <strain evidence="2 3">RCC2812</strain>
    </source>
</reference>
<dbReference type="Proteomes" id="UP000595224">
    <property type="component" value="Chromosome"/>
</dbReference>